<keyword evidence="1" id="KW-0472">Membrane</keyword>
<organism evidence="2 3">
    <name type="scientific">Undibacterium nitidum</name>
    <dbReference type="NCBI Taxonomy" id="2762298"/>
    <lineage>
        <taxon>Bacteria</taxon>
        <taxon>Pseudomonadati</taxon>
        <taxon>Pseudomonadota</taxon>
        <taxon>Betaproteobacteria</taxon>
        <taxon>Burkholderiales</taxon>
        <taxon>Oxalobacteraceae</taxon>
        <taxon>Undibacterium</taxon>
    </lineage>
</organism>
<dbReference type="EMBL" id="JACOFZ010000003">
    <property type="protein sequence ID" value="MBC3881856.1"/>
    <property type="molecule type" value="Genomic_DNA"/>
</dbReference>
<sequence>MQLDQLQLDLRPRTNAQALDLGFALLRANALRVYAVWLSLWLPTVALCSILVFMMPTMGLWGGGSWLLLAWLVRPYLERAPLYMLSRQVFGEQVSWQETLRAWPGQLGGGFIRLILLRPFAAGRGLYQAIWQLEGARNKSARYRIRVIGKHTIGSASWFGAACANFEGIIQIGFFAFLGLFLSDAGAMNPFSLFFVTGEEHITLLLICSILAFTLGGAIIGPIYVACCFTLYLNRRATLEAWDLEIALRQLPHVVEKKTVTSILATLFVLVLGGVQLWPAPAHAQGDPKAIINKPICNKEQLVFENRTERTATQDPDIQKTRQQVDAIYRDNDFQFYECRESWAPKFEKKNKENTKLDPETQDTIKNIALTLKYLFIGVAVALVLWLISRYRGQLFDFIGPEKVRFATEVGGLDIRPETLPDDVSASALELWGRGERRAAIGLLYRASLARLVEHHHLQINQGATENDCLDRARQALREAQFGSEIFTVLEMCTTVWLQAAYAKQFPNSITELCNHWKKTFDLRSNGGGV</sequence>
<feature type="transmembrane region" description="Helical" evidence="1">
    <location>
        <begin position="259"/>
        <end position="278"/>
    </location>
</feature>
<accession>A0A923HPX5</accession>
<dbReference type="Proteomes" id="UP000627446">
    <property type="component" value="Unassembled WGS sequence"/>
</dbReference>
<dbReference type="AlphaFoldDB" id="A0A923HPX5"/>
<evidence type="ECO:0000313" key="3">
    <source>
        <dbReference type="Proteomes" id="UP000627446"/>
    </source>
</evidence>
<gene>
    <name evidence="2" type="ORF">H8K36_10755</name>
</gene>
<keyword evidence="1" id="KW-0812">Transmembrane</keyword>
<dbReference type="RefSeq" id="WP_186916484.1">
    <property type="nucleotide sequence ID" value="NZ_JACOFZ010000003.1"/>
</dbReference>
<feature type="transmembrane region" description="Helical" evidence="1">
    <location>
        <begin position="202"/>
        <end position="233"/>
    </location>
</feature>
<evidence type="ECO:0000256" key="1">
    <source>
        <dbReference type="SAM" id="Phobius"/>
    </source>
</evidence>
<comment type="caution">
    <text evidence="2">The sequence shown here is derived from an EMBL/GenBank/DDBJ whole genome shotgun (WGS) entry which is preliminary data.</text>
</comment>
<proteinExistence type="predicted"/>
<feature type="transmembrane region" description="Helical" evidence="1">
    <location>
        <begin position="368"/>
        <end position="388"/>
    </location>
</feature>
<keyword evidence="1" id="KW-1133">Transmembrane helix</keyword>
<keyword evidence="3" id="KW-1185">Reference proteome</keyword>
<feature type="transmembrane region" description="Helical" evidence="1">
    <location>
        <begin position="158"/>
        <end position="182"/>
    </location>
</feature>
<evidence type="ECO:0008006" key="4">
    <source>
        <dbReference type="Google" id="ProtNLM"/>
    </source>
</evidence>
<name>A0A923HPX5_9BURK</name>
<evidence type="ECO:0000313" key="2">
    <source>
        <dbReference type="EMBL" id="MBC3881856.1"/>
    </source>
</evidence>
<reference evidence="2" key="1">
    <citation type="submission" date="2020-08" db="EMBL/GenBank/DDBJ databases">
        <title>Novel species isolated from subtropical streams in China.</title>
        <authorList>
            <person name="Lu H."/>
        </authorList>
    </citation>
    <scope>NUCLEOTIDE SEQUENCE</scope>
    <source>
        <strain evidence="2">LX22W</strain>
    </source>
</reference>
<feature type="transmembrane region" description="Helical" evidence="1">
    <location>
        <begin position="60"/>
        <end position="77"/>
    </location>
</feature>
<feature type="transmembrane region" description="Helical" evidence="1">
    <location>
        <begin position="33"/>
        <end position="54"/>
    </location>
</feature>
<protein>
    <recommendedName>
        <fullName evidence="4">DUF4129 domain-containing protein</fullName>
    </recommendedName>
</protein>